<sequence length="532" mass="59349">MDRSYIAGLIQELDTPDTEAQRLAMDNLVLESSDAVDTIVASLGFSTPRVKSALIQVLEEIGDQQALLPLMRYVWDSRQKVEESSPRALAMRAIVQISSPLDAPRLFNFMMDLVQDDDRFVRGWVAESFSKFGDPRAEPILKELLRDKDEHVRERAEIALNSLKGSDLRSLDQDLSADELLGRIRQARGGQQDYYIGILKEREDALELSARLVREGGRGVIQGLYVLREINDPRARLVAGRVLEREPNSDHRAIALAILAQHLKADADAAEIELIRANIFDSDPFVRVSSLECAALSGELELVQRAVESLFVRDTEALLSSARGLSRGLTAQMRSLFPRLAEAFDVVHRRRLAEGDERLVRAEAYVVRAISRLVVPGSLGLTQAREIALRALFDAAEHKPLAVTGLELLESSTPEPLSADIRFSVEHTRSLGLLLDVPSREIRDRALKMLWHGAAKNTDSLVPALERILFDQDADLECVIHVLEAIDSKRSRSVLEEIVRSDSTLSTAAKAALNRLRGQDDWIDAEFEADEF</sequence>
<evidence type="ECO:0008006" key="3">
    <source>
        <dbReference type="Google" id="ProtNLM"/>
    </source>
</evidence>
<accession>A0A5B8XRY2</accession>
<gene>
    <name evidence="1" type="ORF">FRD01_03750</name>
</gene>
<dbReference type="OrthoDB" id="5493072at2"/>
<evidence type="ECO:0000313" key="1">
    <source>
        <dbReference type="EMBL" id="QED26376.1"/>
    </source>
</evidence>
<organism evidence="1 2">
    <name type="scientific">Microvenator marinus</name>
    <dbReference type="NCBI Taxonomy" id="2600177"/>
    <lineage>
        <taxon>Bacteria</taxon>
        <taxon>Deltaproteobacteria</taxon>
        <taxon>Bradymonadales</taxon>
        <taxon>Microvenatoraceae</taxon>
        <taxon>Microvenator</taxon>
    </lineage>
</organism>
<dbReference type="SMART" id="SM00567">
    <property type="entry name" value="EZ_HEAT"/>
    <property type="match status" value="2"/>
</dbReference>
<dbReference type="KEGG" id="bbae:FRD01_03750"/>
<proteinExistence type="predicted"/>
<dbReference type="InterPro" id="IPR011989">
    <property type="entry name" value="ARM-like"/>
</dbReference>
<dbReference type="Pfam" id="PF13646">
    <property type="entry name" value="HEAT_2"/>
    <property type="match status" value="1"/>
</dbReference>
<dbReference type="InterPro" id="IPR004155">
    <property type="entry name" value="PBS_lyase_HEAT"/>
</dbReference>
<name>A0A5B8XRY2_9DELT</name>
<protein>
    <recommendedName>
        <fullName evidence="3">HEAT repeat domain-containing protein</fullName>
    </recommendedName>
</protein>
<reference evidence="1 2" key="1">
    <citation type="submission" date="2019-08" db="EMBL/GenBank/DDBJ databases">
        <authorList>
            <person name="Liang Q."/>
        </authorList>
    </citation>
    <scope>NUCLEOTIDE SEQUENCE [LARGE SCALE GENOMIC DNA]</scope>
    <source>
        <strain evidence="1 2">V1718</strain>
    </source>
</reference>
<dbReference type="Gene3D" id="1.25.10.10">
    <property type="entry name" value="Leucine-rich Repeat Variant"/>
    <property type="match status" value="1"/>
</dbReference>
<dbReference type="SUPFAM" id="SSF48371">
    <property type="entry name" value="ARM repeat"/>
    <property type="match status" value="2"/>
</dbReference>
<dbReference type="Proteomes" id="UP000321595">
    <property type="component" value="Chromosome"/>
</dbReference>
<keyword evidence="2" id="KW-1185">Reference proteome</keyword>
<dbReference type="AlphaFoldDB" id="A0A5B8XRY2"/>
<dbReference type="EMBL" id="CP042467">
    <property type="protein sequence ID" value="QED26376.1"/>
    <property type="molecule type" value="Genomic_DNA"/>
</dbReference>
<evidence type="ECO:0000313" key="2">
    <source>
        <dbReference type="Proteomes" id="UP000321595"/>
    </source>
</evidence>
<dbReference type="RefSeq" id="WP_146957767.1">
    <property type="nucleotide sequence ID" value="NZ_CP042467.1"/>
</dbReference>
<dbReference type="InterPro" id="IPR016024">
    <property type="entry name" value="ARM-type_fold"/>
</dbReference>